<keyword evidence="3" id="KW-1185">Reference proteome</keyword>
<protein>
    <submittedName>
        <fullName evidence="2">Uncharacterized protein</fullName>
    </submittedName>
</protein>
<evidence type="ECO:0000256" key="1">
    <source>
        <dbReference type="SAM" id="MobiDB-lite"/>
    </source>
</evidence>
<reference evidence="2 3" key="1">
    <citation type="submission" date="2024-01" db="EMBL/GenBank/DDBJ databases">
        <title>The genome of the rayed Mediterranean limpet Patella caerulea (Linnaeus, 1758).</title>
        <authorList>
            <person name="Anh-Thu Weber A."/>
            <person name="Halstead-Nussloch G."/>
        </authorList>
    </citation>
    <scope>NUCLEOTIDE SEQUENCE [LARGE SCALE GENOMIC DNA]</scope>
    <source>
        <strain evidence="2">AATW-2023a</strain>
        <tissue evidence="2">Whole specimen</tissue>
    </source>
</reference>
<feature type="region of interest" description="Disordered" evidence="1">
    <location>
        <begin position="100"/>
        <end position="119"/>
    </location>
</feature>
<dbReference type="Proteomes" id="UP001347796">
    <property type="component" value="Unassembled WGS sequence"/>
</dbReference>
<gene>
    <name evidence="2" type="ORF">SNE40_005102</name>
</gene>
<comment type="caution">
    <text evidence="2">The sequence shown here is derived from an EMBL/GenBank/DDBJ whole genome shotgun (WGS) entry which is preliminary data.</text>
</comment>
<dbReference type="AlphaFoldDB" id="A0AAN8Q1U3"/>
<evidence type="ECO:0000313" key="2">
    <source>
        <dbReference type="EMBL" id="KAK6189056.1"/>
    </source>
</evidence>
<organism evidence="2 3">
    <name type="scientific">Patella caerulea</name>
    <name type="common">Rayed Mediterranean limpet</name>
    <dbReference type="NCBI Taxonomy" id="87958"/>
    <lineage>
        <taxon>Eukaryota</taxon>
        <taxon>Metazoa</taxon>
        <taxon>Spiralia</taxon>
        <taxon>Lophotrochozoa</taxon>
        <taxon>Mollusca</taxon>
        <taxon>Gastropoda</taxon>
        <taxon>Patellogastropoda</taxon>
        <taxon>Patelloidea</taxon>
        <taxon>Patellidae</taxon>
        <taxon>Patella</taxon>
    </lineage>
</organism>
<dbReference type="EMBL" id="JAZGQO010000003">
    <property type="protein sequence ID" value="KAK6189056.1"/>
    <property type="molecule type" value="Genomic_DNA"/>
</dbReference>
<proteinExistence type="predicted"/>
<evidence type="ECO:0000313" key="3">
    <source>
        <dbReference type="Proteomes" id="UP001347796"/>
    </source>
</evidence>
<sequence length="119" mass="13228">MTSGHCNYLELQPYIQPMYTKICDLINKPDDILIPNDPPLFDDFPGQRSSPMYLSAMAPPSEMGYFRQCTQAILGGMKTCCENQLGDFITGKFCEAPDKKTKGDVSGAPLHNLQSEQAF</sequence>
<name>A0AAN8Q1U3_PATCE</name>
<accession>A0AAN8Q1U3</accession>